<reference evidence="1" key="2">
    <citation type="journal article" date="2015" name="Data Brief">
        <title>Shoot transcriptome of the giant reed, Arundo donax.</title>
        <authorList>
            <person name="Barrero R.A."/>
            <person name="Guerrero F.D."/>
            <person name="Moolhuijzen P."/>
            <person name="Goolsby J.A."/>
            <person name="Tidwell J."/>
            <person name="Bellgard S.E."/>
            <person name="Bellgard M.I."/>
        </authorList>
    </citation>
    <scope>NUCLEOTIDE SEQUENCE</scope>
    <source>
        <tissue evidence="1">Shoot tissue taken approximately 20 cm above the soil surface</tissue>
    </source>
</reference>
<dbReference type="EMBL" id="GBRH01185941">
    <property type="protein sequence ID" value="JAE11955.1"/>
    <property type="molecule type" value="Transcribed_RNA"/>
</dbReference>
<protein>
    <submittedName>
        <fullName evidence="1">Uncharacterized protein</fullName>
    </submittedName>
</protein>
<sequence>MRLMQFFCGLKFLPELQNYVVIHFLFCKKLNRVLLLRF</sequence>
<organism evidence="1">
    <name type="scientific">Arundo donax</name>
    <name type="common">Giant reed</name>
    <name type="synonym">Donax arundinaceus</name>
    <dbReference type="NCBI Taxonomy" id="35708"/>
    <lineage>
        <taxon>Eukaryota</taxon>
        <taxon>Viridiplantae</taxon>
        <taxon>Streptophyta</taxon>
        <taxon>Embryophyta</taxon>
        <taxon>Tracheophyta</taxon>
        <taxon>Spermatophyta</taxon>
        <taxon>Magnoliopsida</taxon>
        <taxon>Liliopsida</taxon>
        <taxon>Poales</taxon>
        <taxon>Poaceae</taxon>
        <taxon>PACMAD clade</taxon>
        <taxon>Arundinoideae</taxon>
        <taxon>Arundineae</taxon>
        <taxon>Arundo</taxon>
    </lineage>
</organism>
<reference evidence="1" key="1">
    <citation type="submission" date="2014-09" db="EMBL/GenBank/DDBJ databases">
        <authorList>
            <person name="Magalhaes I.L.F."/>
            <person name="Oliveira U."/>
            <person name="Santos F.R."/>
            <person name="Vidigal T.H.D.A."/>
            <person name="Brescovit A.D."/>
            <person name="Santos A.J."/>
        </authorList>
    </citation>
    <scope>NUCLEOTIDE SEQUENCE</scope>
    <source>
        <tissue evidence="1">Shoot tissue taken approximately 20 cm above the soil surface</tissue>
    </source>
</reference>
<dbReference type="AlphaFoldDB" id="A0A0A9FFW7"/>
<accession>A0A0A9FFW7</accession>
<name>A0A0A9FFW7_ARUDO</name>
<proteinExistence type="predicted"/>
<evidence type="ECO:0000313" key="1">
    <source>
        <dbReference type="EMBL" id="JAE11955.1"/>
    </source>
</evidence>